<protein>
    <recommendedName>
        <fullName evidence="6">Dihydrolipoamide acetyltransferase component of pyruvate dehydrogenase complex</fullName>
        <ecNumber evidence="6">2.3.1.-</ecNumber>
    </recommendedName>
</protein>
<evidence type="ECO:0000313" key="10">
    <source>
        <dbReference type="Proteomes" id="UP001060039"/>
    </source>
</evidence>
<keyword evidence="5 6" id="KW-0012">Acyltransferase</keyword>
<reference evidence="9" key="1">
    <citation type="submission" date="2022-07" db="EMBL/GenBank/DDBJ databases">
        <title>Taxonomic analysis of Microcella humidisoli nov. sp., isolated from riverside soil.</title>
        <authorList>
            <person name="Molina K.M."/>
            <person name="Kim S.B."/>
        </authorList>
    </citation>
    <scope>NUCLEOTIDE SEQUENCE</scope>
    <source>
        <strain evidence="9">MMS21-STM10</strain>
    </source>
</reference>
<keyword evidence="4 6" id="KW-0450">Lipoyl</keyword>
<evidence type="ECO:0000313" key="9">
    <source>
        <dbReference type="EMBL" id="UTT63682.1"/>
    </source>
</evidence>
<evidence type="ECO:0000256" key="2">
    <source>
        <dbReference type="ARBA" id="ARBA00007317"/>
    </source>
</evidence>
<evidence type="ECO:0000256" key="6">
    <source>
        <dbReference type="RuleBase" id="RU003423"/>
    </source>
</evidence>
<evidence type="ECO:0000259" key="8">
    <source>
        <dbReference type="PROSITE" id="PS50968"/>
    </source>
</evidence>
<keyword evidence="10" id="KW-1185">Reference proteome</keyword>
<dbReference type="Proteomes" id="UP001060039">
    <property type="component" value="Chromosome"/>
</dbReference>
<dbReference type="InterPro" id="IPR050743">
    <property type="entry name" value="2-oxoacid_DH_E2_comp"/>
</dbReference>
<accession>A0ABY5FZX7</accession>
<dbReference type="PANTHER" id="PTHR43178:SF5">
    <property type="entry name" value="LIPOAMIDE ACYLTRANSFERASE COMPONENT OF BRANCHED-CHAIN ALPHA-KETO ACID DEHYDROGENASE COMPLEX, MITOCHONDRIAL"/>
    <property type="match status" value="1"/>
</dbReference>
<dbReference type="Gene3D" id="2.40.50.100">
    <property type="match status" value="1"/>
</dbReference>
<dbReference type="PROSITE" id="PS50968">
    <property type="entry name" value="BIOTINYL_LIPOYL"/>
    <property type="match status" value="1"/>
</dbReference>
<dbReference type="Gene3D" id="3.30.559.10">
    <property type="entry name" value="Chloramphenicol acetyltransferase-like domain"/>
    <property type="match status" value="1"/>
</dbReference>
<feature type="region of interest" description="Disordered" evidence="7">
    <location>
        <begin position="86"/>
        <end position="111"/>
    </location>
</feature>
<sequence length="353" mass="37733">MDVVFVQWYVSEGDFVNEGDELFELDTAKANVSVQASESGYIVSLSASPDDEVERGQVVAKIADEPVDVSVLPQEGASMKPAVELTTHESPVESMSRASVEGAGSSSPFVSPKAKRLARDLGIAVPNTSRGQWVTTDTIRSTSQDPSRSSGTAREPALNETTAIRAARRRVMATSSMASWLQAPHASLSTSIAADPRVRTLTVHNLVLASTVALSAVRDINVRWDGQNAVERPGVSVGLLWKTPSGLVLTRVDGNEKAPSDQLKEVDAARSRAQRGVLLPEDHDERSLTVMWIDADSPMTGSSILPHGDSAMIVAVSTSTDLGLTLTVDHRCIDLADAARFLDSVATFLKEKT</sequence>
<dbReference type="Pfam" id="PF00364">
    <property type="entry name" value="Biotin_lipoyl"/>
    <property type="match status" value="1"/>
</dbReference>
<feature type="domain" description="Lipoyl-binding" evidence="8">
    <location>
        <begin position="1"/>
        <end position="63"/>
    </location>
</feature>
<gene>
    <name evidence="9" type="ORF">NNL39_06195</name>
</gene>
<keyword evidence="3 6" id="KW-0808">Transferase</keyword>
<dbReference type="PANTHER" id="PTHR43178">
    <property type="entry name" value="DIHYDROLIPOAMIDE ACETYLTRANSFERASE COMPONENT OF PYRUVATE DEHYDROGENASE COMPLEX"/>
    <property type="match status" value="1"/>
</dbReference>
<evidence type="ECO:0000256" key="5">
    <source>
        <dbReference type="ARBA" id="ARBA00023315"/>
    </source>
</evidence>
<dbReference type="InterPro" id="IPR011053">
    <property type="entry name" value="Single_hybrid_motif"/>
</dbReference>
<proteinExistence type="inferred from homology"/>
<dbReference type="CDD" id="cd06849">
    <property type="entry name" value="lipoyl_domain"/>
    <property type="match status" value="1"/>
</dbReference>
<dbReference type="InterPro" id="IPR023213">
    <property type="entry name" value="CAT-like_dom_sf"/>
</dbReference>
<evidence type="ECO:0000256" key="7">
    <source>
        <dbReference type="SAM" id="MobiDB-lite"/>
    </source>
</evidence>
<organism evidence="9 10">
    <name type="scientific">Microcella humidisoli</name>
    <dbReference type="NCBI Taxonomy" id="2963406"/>
    <lineage>
        <taxon>Bacteria</taxon>
        <taxon>Bacillati</taxon>
        <taxon>Actinomycetota</taxon>
        <taxon>Actinomycetes</taxon>
        <taxon>Micrococcales</taxon>
        <taxon>Microbacteriaceae</taxon>
        <taxon>Microcella</taxon>
    </lineage>
</organism>
<evidence type="ECO:0000256" key="4">
    <source>
        <dbReference type="ARBA" id="ARBA00022823"/>
    </source>
</evidence>
<comment type="cofactor">
    <cofactor evidence="1 6">
        <name>(R)-lipoate</name>
        <dbReference type="ChEBI" id="CHEBI:83088"/>
    </cofactor>
</comment>
<dbReference type="EC" id="2.3.1.-" evidence="6"/>
<dbReference type="SUPFAM" id="SSF52777">
    <property type="entry name" value="CoA-dependent acyltransferases"/>
    <property type="match status" value="1"/>
</dbReference>
<name>A0ABY5FZX7_9MICO</name>
<evidence type="ECO:0000256" key="3">
    <source>
        <dbReference type="ARBA" id="ARBA00022679"/>
    </source>
</evidence>
<dbReference type="Pfam" id="PF00198">
    <property type="entry name" value="2-oxoacid_dh"/>
    <property type="match status" value="1"/>
</dbReference>
<dbReference type="InterPro" id="IPR001078">
    <property type="entry name" value="2-oxoacid_DH_actylTfrase"/>
</dbReference>
<dbReference type="SUPFAM" id="SSF51230">
    <property type="entry name" value="Single hybrid motif"/>
    <property type="match status" value="1"/>
</dbReference>
<evidence type="ECO:0000256" key="1">
    <source>
        <dbReference type="ARBA" id="ARBA00001938"/>
    </source>
</evidence>
<feature type="compositionally biased region" description="Polar residues" evidence="7">
    <location>
        <begin position="136"/>
        <end position="152"/>
    </location>
</feature>
<feature type="region of interest" description="Disordered" evidence="7">
    <location>
        <begin position="136"/>
        <end position="162"/>
    </location>
</feature>
<dbReference type="InterPro" id="IPR000089">
    <property type="entry name" value="Biotin_lipoyl"/>
</dbReference>
<dbReference type="EMBL" id="CP101497">
    <property type="protein sequence ID" value="UTT63682.1"/>
    <property type="molecule type" value="Genomic_DNA"/>
</dbReference>
<comment type="similarity">
    <text evidence="2 6">Belongs to the 2-oxoacid dehydrogenase family.</text>
</comment>